<gene>
    <name evidence="2" type="ORF">KK1_040475</name>
</gene>
<keyword evidence="3" id="KW-1185">Reference proteome</keyword>
<feature type="region of interest" description="Disordered" evidence="1">
    <location>
        <begin position="72"/>
        <end position="102"/>
    </location>
</feature>
<evidence type="ECO:0000313" key="2">
    <source>
        <dbReference type="EMBL" id="KYP38284.1"/>
    </source>
</evidence>
<name>A0A151R6L5_CAJCA</name>
<sequence>MGEVVKTIVLESVLKEQELEATKKKRPEQYVKEYDEQEKELIRVEPYVTHGYPNLPSVQPTTNRDVIKRNKVGLHPKTRPPIFRLKQKSPPSSPKELEDQSRNPPSEYYLLKHFPALTVTDPHGQTVEASPSPCQQEFLVLVYEYEEKVYECTPYCPNVPFTPSEVYLALPPGIIIVLPPPTFKRKIYPVEVIKSKTAWTPPQGTPQLILSLYPS</sequence>
<reference evidence="2" key="1">
    <citation type="journal article" date="2012" name="Nat. Biotechnol.">
        <title>Draft genome sequence of pigeonpea (Cajanus cajan), an orphan legume crop of resource-poor farmers.</title>
        <authorList>
            <person name="Varshney R.K."/>
            <person name="Chen W."/>
            <person name="Li Y."/>
            <person name="Bharti A.K."/>
            <person name="Saxena R.K."/>
            <person name="Schlueter J.A."/>
            <person name="Donoghue M.T."/>
            <person name="Azam S."/>
            <person name="Fan G."/>
            <person name="Whaley A.M."/>
            <person name="Farmer A.D."/>
            <person name="Sheridan J."/>
            <person name="Iwata A."/>
            <person name="Tuteja R."/>
            <person name="Penmetsa R.V."/>
            <person name="Wu W."/>
            <person name="Upadhyaya H.D."/>
            <person name="Yang S.P."/>
            <person name="Shah T."/>
            <person name="Saxena K.B."/>
            <person name="Michael T."/>
            <person name="McCombie W.R."/>
            <person name="Yang B."/>
            <person name="Zhang G."/>
            <person name="Yang H."/>
            <person name="Wang J."/>
            <person name="Spillane C."/>
            <person name="Cook D.R."/>
            <person name="May G.D."/>
            <person name="Xu X."/>
            <person name="Jackson S.A."/>
        </authorList>
    </citation>
    <scope>NUCLEOTIDE SEQUENCE [LARGE SCALE GENOMIC DNA]</scope>
</reference>
<dbReference type="Gramene" id="C.cajan_43983.t">
    <property type="protein sequence ID" value="C.cajan_43983.t"/>
    <property type="gene ID" value="C.cajan_43983"/>
</dbReference>
<accession>A0A151R6L5</accession>
<evidence type="ECO:0000313" key="3">
    <source>
        <dbReference type="Proteomes" id="UP000075243"/>
    </source>
</evidence>
<evidence type="ECO:0000256" key="1">
    <source>
        <dbReference type="SAM" id="MobiDB-lite"/>
    </source>
</evidence>
<proteinExistence type="predicted"/>
<dbReference type="Proteomes" id="UP000075243">
    <property type="component" value="Unassembled WGS sequence"/>
</dbReference>
<dbReference type="AlphaFoldDB" id="A0A151R6L5"/>
<protein>
    <submittedName>
        <fullName evidence="2">Uncharacterized protein</fullName>
    </submittedName>
</protein>
<organism evidence="2 3">
    <name type="scientific">Cajanus cajan</name>
    <name type="common">Pigeon pea</name>
    <name type="synonym">Cajanus indicus</name>
    <dbReference type="NCBI Taxonomy" id="3821"/>
    <lineage>
        <taxon>Eukaryota</taxon>
        <taxon>Viridiplantae</taxon>
        <taxon>Streptophyta</taxon>
        <taxon>Embryophyta</taxon>
        <taxon>Tracheophyta</taxon>
        <taxon>Spermatophyta</taxon>
        <taxon>Magnoliopsida</taxon>
        <taxon>eudicotyledons</taxon>
        <taxon>Gunneridae</taxon>
        <taxon>Pentapetalae</taxon>
        <taxon>rosids</taxon>
        <taxon>fabids</taxon>
        <taxon>Fabales</taxon>
        <taxon>Fabaceae</taxon>
        <taxon>Papilionoideae</taxon>
        <taxon>50 kb inversion clade</taxon>
        <taxon>NPAAA clade</taxon>
        <taxon>indigoferoid/millettioid clade</taxon>
        <taxon>Phaseoleae</taxon>
        <taxon>Cajanus</taxon>
    </lineage>
</organism>
<dbReference type="EMBL" id="KQ484015">
    <property type="protein sequence ID" value="KYP38284.1"/>
    <property type="molecule type" value="Genomic_DNA"/>
</dbReference>